<dbReference type="STRING" id="57577.A0A2K3P3Q8"/>
<dbReference type="SUPFAM" id="SSF46458">
    <property type="entry name" value="Globin-like"/>
    <property type="match status" value="1"/>
</dbReference>
<dbReference type="InterPro" id="IPR001032">
    <property type="entry name" value="Leghaemoglobin-like"/>
</dbReference>
<reference evidence="13 14" key="2">
    <citation type="journal article" date="2017" name="Front. Plant Sci.">
        <title>Gene Classification and Mining of Molecular Markers Useful in Red Clover (Trifolium pratense) Breeding.</title>
        <authorList>
            <person name="Istvanek J."/>
            <person name="Dluhosova J."/>
            <person name="Dluhos P."/>
            <person name="Patkova L."/>
            <person name="Nedelnik J."/>
            <person name="Repkova J."/>
        </authorList>
    </citation>
    <scope>NUCLEOTIDE SEQUENCE [LARGE SCALE GENOMIC DNA]</scope>
    <source>
        <strain evidence="14">cv. Tatra</strain>
        <tissue evidence="13">Young leaves</tissue>
    </source>
</reference>
<keyword evidence="11" id="KW-0812">Transmembrane</keyword>
<dbReference type="Proteomes" id="UP000236291">
    <property type="component" value="Unassembled WGS sequence"/>
</dbReference>
<dbReference type="Pfam" id="PF00042">
    <property type="entry name" value="Globin"/>
    <property type="match status" value="1"/>
</dbReference>
<feature type="transmembrane region" description="Helical" evidence="11">
    <location>
        <begin position="51"/>
        <end position="70"/>
    </location>
</feature>
<dbReference type="PANTHER" id="PTHR22924:SF92">
    <property type="entry name" value="NON-SYMBIOTIC HEMOGLOBIN 2"/>
    <property type="match status" value="1"/>
</dbReference>
<sequence>MLRSLFVWSPVTIFYGSSLVAMVRGTPVHPRVGIFSRVLFGFGGSNSKADLMKWFCYVWFLIPPLALFDWRKYIWIDKKMGSDGELEKVRDSAYQLRTKGEVVLGDATLCSIHIQKGVIDPHFEVVKEALLKTIKQASGDKWSEELSTAWEVAYDALATAIKKTSTSLSASPDYLTLK</sequence>
<keyword evidence="2" id="KW-0813">Transport</keyword>
<keyword evidence="8" id="KW-0944">Nitration</keyword>
<feature type="domain" description="Globin" evidence="12">
    <location>
        <begin position="107"/>
        <end position="161"/>
    </location>
</feature>
<reference evidence="13 14" key="1">
    <citation type="journal article" date="2014" name="Am. J. Bot.">
        <title>Genome assembly and annotation for red clover (Trifolium pratense; Fabaceae).</title>
        <authorList>
            <person name="Istvanek J."/>
            <person name="Jaros M."/>
            <person name="Krenek A."/>
            <person name="Repkova J."/>
        </authorList>
    </citation>
    <scope>NUCLEOTIDE SEQUENCE [LARGE SCALE GENOMIC DNA]</scope>
    <source>
        <strain evidence="14">cv. Tatra</strain>
        <tissue evidence="13">Young leaves</tissue>
    </source>
</reference>
<evidence type="ECO:0000313" key="14">
    <source>
        <dbReference type="Proteomes" id="UP000236291"/>
    </source>
</evidence>
<keyword evidence="3" id="KW-0597">Phosphoprotein</keyword>
<evidence type="ECO:0000256" key="9">
    <source>
        <dbReference type="ARBA" id="ARBA00023231"/>
    </source>
</evidence>
<evidence type="ECO:0000256" key="8">
    <source>
        <dbReference type="ARBA" id="ARBA00023074"/>
    </source>
</evidence>
<dbReference type="EMBL" id="ASHM01003441">
    <property type="protein sequence ID" value="PNY09883.1"/>
    <property type="molecule type" value="Genomic_DNA"/>
</dbReference>
<evidence type="ECO:0000256" key="5">
    <source>
        <dbReference type="ARBA" id="ARBA00022621"/>
    </source>
</evidence>
<dbReference type="GO" id="GO:0046872">
    <property type="term" value="F:metal ion binding"/>
    <property type="evidence" value="ECO:0007669"/>
    <property type="project" value="UniProtKB-KW"/>
</dbReference>
<evidence type="ECO:0000256" key="4">
    <source>
        <dbReference type="ARBA" id="ARBA00022617"/>
    </source>
</evidence>
<keyword evidence="9" id="KW-0535">Nitrogen fixation</keyword>
<evidence type="ECO:0000256" key="7">
    <source>
        <dbReference type="ARBA" id="ARBA00023004"/>
    </source>
</evidence>
<evidence type="ECO:0000256" key="3">
    <source>
        <dbReference type="ARBA" id="ARBA00022553"/>
    </source>
</evidence>
<comment type="function">
    <text evidence="10">Leghemoglobin that reversibly binds oxygen O(2) through a pentacoordinated heme iron. In root nodules, facilitates the diffusion of oxygen to the bacteroids while preventing the bacterial nitrogenase from being inactivated by buffering dioxygen, nitric oxide and carbon monoxide, and promoting the formation of reactive oxygen species (ROS, e.g. H(2)O(2)). This role is essential for symbiotic nitrogen fixation (SNF).</text>
</comment>
<accession>A0A2K3P3Q8</accession>
<evidence type="ECO:0000256" key="1">
    <source>
        <dbReference type="ARBA" id="ARBA00007609"/>
    </source>
</evidence>
<dbReference type="GO" id="GO:0020037">
    <property type="term" value="F:heme binding"/>
    <property type="evidence" value="ECO:0007669"/>
    <property type="project" value="InterPro"/>
</dbReference>
<dbReference type="GO" id="GO:0005344">
    <property type="term" value="F:oxygen carrier activity"/>
    <property type="evidence" value="ECO:0007669"/>
    <property type="project" value="UniProtKB-KW"/>
</dbReference>
<evidence type="ECO:0000256" key="6">
    <source>
        <dbReference type="ARBA" id="ARBA00022723"/>
    </source>
</evidence>
<dbReference type="AlphaFoldDB" id="A0A2K3P3Q8"/>
<gene>
    <name evidence="13" type="ORF">L195_g006442</name>
</gene>
<keyword evidence="11" id="KW-1133">Transmembrane helix</keyword>
<protein>
    <submittedName>
        <fullName evidence="13">Leghemoglobin</fullName>
    </submittedName>
</protein>
<dbReference type="PANTHER" id="PTHR22924">
    <property type="entry name" value="LEGHEMOGLOBIN-RELATED"/>
    <property type="match status" value="1"/>
</dbReference>
<comment type="similarity">
    <text evidence="1">Belongs to the plant globin family.</text>
</comment>
<dbReference type="Gene3D" id="1.10.490.10">
    <property type="entry name" value="Globins"/>
    <property type="match status" value="1"/>
</dbReference>
<organism evidence="13 14">
    <name type="scientific">Trifolium pratense</name>
    <name type="common">Red clover</name>
    <dbReference type="NCBI Taxonomy" id="57577"/>
    <lineage>
        <taxon>Eukaryota</taxon>
        <taxon>Viridiplantae</taxon>
        <taxon>Streptophyta</taxon>
        <taxon>Embryophyta</taxon>
        <taxon>Tracheophyta</taxon>
        <taxon>Spermatophyta</taxon>
        <taxon>Magnoliopsida</taxon>
        <taxon>eudicotyledons</taxon>
        <taxon>Gunneridae</taxon>
        <taxon>Pentapetalae</taxon>
        <taxon>rosids</taxon>
        <taxon>fabids</taxon>
        <taxon>Fabales</taxon>
        <taxon>Fabaceae</taxon>
        <taxon>Papilionoideae</taxon>
        <taxon>50 kb inversion clade</taxon>
        <taxon>NPAAA clade</taxon>
        <taxon>Hologalegina</taxon>
        <taxon>IRL clade</taxon>
        <taxon>Trifolieae</taxon>
        <taxon>Trifolium</taxon>
    </lineage>
</organism>
<keyword evidence="11" id="KW-0472">Membrane</keyword>
<proteinExistence type="inferred from homology"/>
<name>A0A2K3P3Q8_TRIPR</name>
<dbReference type="InterPro" id="IPR000971">
    <property type="entry name" value="Globin"/>
</dbReference>
<evidence type="ECO:0000256" key="10">
    <source>
        <dbReference type="ARBA" id="ARBA00045825"/>
    </source>
</evidence>
<dbReference type="GO" id="GO:0019825">
    <property type="term" value="F:oxygen binding"/>
    <property type="evidence" value="ECO:0007669"/>
    <property type="project" value="InterPro"/>
</dbReference>
<evidence type="ECO:0000256" key="2">
    <source>
        <dbReference type="ARBA" id="ARBA00022448"/>
    </source>
</evidence>
<keyword evidence="7" id="KW-0408">Iron</keyword>
<evidence type="ECO:0000313" key="13">
    <source>
        <dbReference type="EMBL" id="PNY09883.1"/>
    </source>
</evidence>
<dbReference type="InterPro" id="IPR009050">
    <property type="entry name" value="Globin-like_sf"/>
</dbReference>
<evidence type="ECO:0000259" key="12">
    <source>
        <dbReference type="Pfam" id="PF00042"/>
    </source>
</evidence>
<dbReference type="PRINTS" id="PR00188">
    <property type="entry name" value="PLANTGLOBIN"/>
</dbReference>
<dbReference type="InterPro" id="IPR012292">
    <property type="entry name" value="Globin/Proto"/>
</dbReference>
<comment type="caution">
    <text evidence="13">The sequence shown here is derived from an EMBL/GenBank/DDBJ whole genome shotgun (WGS) entry which is preliminary data.</text>
</comment>
<keyword evidence="4" id="KW-0349">Heme</keyword>
<keyword evidence="5" id="KW-0561">Oxygen transport</keyword>
<evidence type="ECO:0000256" key="11">
    <source>
        <dbReference type="SAM" id="Phobius"/>
    </source>
</evidence>
<keyword evidence="6" id="KW-0479">Metal-binding</keyword>